<organism evidence="2 3">
    <name type="scientific">Psychroserpens luteus</name>
    <dbReference type="NCBI Taxonomy" id="1434066"/>
    <lineage>
        <taxon>Bacteria</taxon>
        <taxon>Pseudomonadati</taxon>
        <taxon>Bacteroidota</taxon>
        <taxon>Flavobacteriia</taxon>
        <taxon>Flavobacteriales</taxon>
        <taxon>Flavobacteriaceae</taxon>
        <taxon>Psychroserpens</taxon>
    </lineage>
</organism>
<dbReference type="RefSeq" id="WP_194508153.1">
    <property type="nucleotide sequence ID" value="NZ_JADILU010000004.1"/>
</dbReference>
<accession>A0ABW5ZVS6</accession>
<comment type="caution">
    <text evidence="2">The sequence shown here is derived from an EMBL/GenBank/DDBJ whole genome shotgun (WGS) entry which is preliminary data.</text>
</comment>
<reference evidence="3" key="1">
    <citation type="journal article" date="2019" name="Int. J. Syst. Evol. Microbiol.">
        <title>The Global Catalogue of Microorganisms (GCM) 10K type strain sequencing project: providing services to taxonomists for standard genome sequencing and annotation.</title>
        <authorList>
            <consortium name="The Broad Institute Genomics Platform"/>
            <consortium name="The Broad Institute Genome Sequencing Center for Infectious Disease"/>
            <person name="Wu L."/>
            <person name="Ma J."/>
        </authorList>
    </citation>
    <scope>NUCLEOTIDE SEQUENCE [LARGE SCALE GENOMIC DNA]</scope>
    <source>
        <strain evidence="3">KCTC 32514</strain>
    </source>
</reference>
<evidence type="ECO:0000259" key="1">
    <source>
        <dbReference type="Pfam" id="PF14240"/>
    </source>
</evidence>
<dbReference type="Proteomes" id="UP001597548">
    <property type="component" value="Unassembled WGS sequence"/>
</dbReference>
<dbReference type="Pfam" id="PF14240">
    <property type="entry name" value="YHYH"/>
    <property type="match status" value="1"/>
</dbReference>
<dbReference type="EMBL" id="JBHUOS010000009">
    <property type="protein sequence ID" value="MFD2916143.1"/>
    <property type="molecule type" value="Genomic_DNA"/>
</dbReference>
<protein>
    <submittedName>
        <fullName evidence="2">YHYH protein</fullName>
    </submittedName>
</protein>
<gene>
    <name evidence="2" type="ORF">ACFS29_10875</name>
</gene>
<evidence type="ECO:0000313" key="2">
    <source>
        <dbReference type="EMBL" id="MFD2916143.1"/>
    </source>
</evidence>
<evidence type="ECO:0000313" key="3">
    <source>
        <dbReference type="Proteomes" id="UP001597548"/>
    </source>
</evidence>
<feature type="domain" description="YHYH" evidence="1">
    <location>
        <begin position="79"/>
        <end position="290"/>
    </location>
</feature>
<sequence>MINNSDGDDSGCVSDQVLDSSRGDCDQTVAFTNSFNQTILGANRIITSNSIPEHMVGRFGMGPGSLNPNAISEQNETYTISLNPSEANTFTPLLSTTGAGPNAGPQYAFGLLLNGVELDPVAAEPFPHEGAISPNVNWEWNLEALNVNLGLDCNSAHVQPTGKYHYHGSPILFLESLNVPINAMTLIGYAADGFPIYYKYAYSEASNNNSSVVEMSSSYQLKSGNRGGDNVTAPCGTYDGVYSNDYEYVFGLGTLDEANGRTGITPEYPNGTYYYVITDEFPSIPRFFRGIPSNDFKIGM</sequence>
<keyword evidence="3" id="KW-1185">Reference proteome</keyword>
<proteinExistence type="predicted"/>
<dbReference type="InterPro" id="IPR025924">
    <property type="entry name" value="YHYH_dom"/>
</dbReference>
<name>A0ABW5ZVS6_9FLAO</name>